<proteinExistence type="predicted"/>
<evidence type="ECO:0008006" key="5">
    <source>
        <dbReference type="Google" id="ProtNLM"/>
    </source>
</evidence>
<dbReference type="STRING" id="573413.Spirs_1567"/>
<dbReference type="Proteomes" id="UP000002318">
    <property type="component" value="Chromosome"/>
</dbReference>
<sequence length="205" mass="23482">MASAAQTGARIFVLVLLIIVLIFSGLLWFDYLGLIQVKPLFAPVLHMVGVDVPEEPPEAQNLDTLMLEKERLSKQLEALDIRDEELDRRESDLDTREAEIEQKLEVLQEREDGLKEQENSFNQRLKLYENKRANLRQAAQYYVGMPPQQAVDRLLEMDDQDVIDILRTVEEIAQESGEASTVSYWLSLMPADRAAVLSRKMIVKP</sequence>
<dbReference type="eggNOG" id="COG3334">
    <property type="taxonomic scope" value="Bacteria"/>
</dbReference>
<dbReference type="NCBIfam" id="NF047368">
    <property type="entry name" value="collar_FlbB"/>
    <property type="match status" value="1"/>
</dbReference>
<dbReference type="EMBL" id="CP002116">
    <property type="protein sequence ID" value="ADK80694.1"/>
    <property type="molecule type" value="Genomic_DNA"/>
</dbReference>
<protein>
    <recommendedName>
        <fullName evidence="5">Flagellar protein FlbB</fullName>
    </recommendedName>
</protein>
<accession>E1R5S9</accession>
<evidence type="ECO:0000313" key="4">
    <source>
        <dbReference type="Proteomes" id="UP000002318"/>
    </source>
</evidence>
<evidence type="ECO:0000256" key="2">
    <source>
        <dbReference type="SAM" id="Phobius"/>
    </source>
</evidence>
<evidence type="ECO:0000256" key="1">
    <source>
        <dbReference type="SAM" id="Coils"/>
    </source>
</evidence>
<keyword evidence="2" id="KW-0812">Transmembrane</keyword>
<organism evidence="3 4">
    <name type="scientific">Sediminispirochaeta smaragdinae (strain DSM 11293 / JCM 15392 / SEBR 4228)</name>
    <name type="common">Spirochaeta smaragdinae</name>
    <dbReference type="NCBI Taxonomy" id="573413"/>
    <lineage>
        <taxon>Bacteria</taxon>
        <taxon>Pseudomonadati</taxon>
        <taxon>Spirochaetota</taxon>
        <taxon>Spirochaetia</taxon>
        <taxon>Spirochaetales</taxon>
        <taxon>Spirochaetaceae</taxon>
        <taxon>Sediminispirochaeta</taxon>
    </lineage>
</organism>
<keyword evidence="2" id="KW-1133">Transmembrane helix</keyword>
<keyword evidence="4" id="KW-1185">Reference proteome</keyword>
<name>E1R5S9_SEDSS</name>
<feature type="transmembrane region" description="Helical" evidence="2">
    <location>
        <begin position="12"/>
        <end position="29"/>
    </location>
</feature>
<gene>
    <name evidence="3" type="ordered locus">Spirs_1567</name>
</gene>
<evidence type="ECO:0000313" key="3">
    <source>
        <dbReference type="EMBL" id="ADK80694.1"/>
    </source>
</evidence>
<dbReference type="RefSeq" id="WP_013254158.1">
    <property type="nucleotide sequence ID" value="NC_014364.1"/>
</dbReference>
<dbReference type="AlphaFoldDB" id="E1R5S9"/>
<keyword evidence="1" id="KW-0175">Coiled coil</keyword>
<dbReference type="HOGENOM" id="CLU_111537_0_0_12"/>
<dbReference type="InterPro" id="IPR058225">
    <property type="entry name" value="FlbB-like"/>
</dbReference>
<dbReference type="KEGG" id="ssm:Spirs_1567"/>
<keyword evidence="2" id="KW-0472">Membrane</keyword>
<feature type="coiled-coil region" evidence="1">
    <location>
        <begin position="62"/>
        <end position="138"/>
    </location>
</feature>
<dbReference type="OrthoDB" id="350547at2"/>
<reference evidence="3 4" key="1">
    <citation type="journal article" date="2010" name="Stand. Genomic Sci.">
        <title>Complete genome sequence of Spirochaeta smaragdinae type strain (SEBR 4228).</title>
        <authorList>
            <person name="Mavromatis K."/>
            <person name="Yasawong M."/>
            <person name="Chertkov O."/>
            <person name="Lapidus A."/>
            <person name="Lucas S."/>
            <person name="Nolan M."/>
            <person name="Del Rio T.G."/>
            <person name="Tice H."/>
            <person name="Cheng J.F."/>
            <person name="Pitluck S."/>
            <person name="Liolios K."/>
            <person name="Ivanova N."/>
            <person name="Tapia R."/>
            <person name="Han C."/>
            <person name="Bruce D."/>
            <person name="Goodwin L."/>
            <person name="Pati A."/>
            <person name="Chen A."/>
            <person name="Palaniappan K."/>
            <person name="Land M."/>
            <person name="Hauser L."/>
            <person name="Chang Y.J."/>
            <person name="Jeffries C.D."/>
            <person name="Detter J.C."/>
            <person name="Rohde M."/>
            <person name="Brambilla E."/>
            <person name="Spring S."/>
            <person name="Goker M."/>
            <person name="Sikorski J."/>
            <person name="Woyke T."/>
            <person name="Bristow J."/>
            <person name="Eisen J.A."/>
            <person name="Markowitz V."/>
            <person name="Hugenholtz P."/>
            <person name="Klenk H.P."/>
            <person name="Kyrpides N.C."/>
        </authorList>
    </citation>
    <scope>NUCLEOTIDE SEQUENCE [LARGE SCALE GENOMIC DNA]</scope>
    <source>
        <strain evidence="4">DSM 11293 / JCM 15392 / SEBR 4228</strain>
    </source>
</reference>